<reference evidence="2 3" key="1">
    <citation type="submission" date="2019-06" db="EMBL/GenBank/DDBJ databases">
        <title>Sequencing the genomes of 1000 actinobacteria strains.</title>
        <authorList>
            <person name="Klenk H.-P."/>
        </authorList>
    </citation>
    <scope>NUCLEOTIDE SEQUENCE [LARGE SCALE GENOMIC DNA]</scope>
    <source>
        <strain evidence="2 3">DSM 8803</strain>
    </source>
</reference>
<gene>
    <name evidence="2" type="ORF">FB468_2927</name>
</gene>
<dbReference type="Gene3D" id="2.60.40.10">
    <property type="entry name" value="Immunoglobulins"/>
    <property type="match status" value="6"/>
</dbReference>
<evidence type="ECO:0000256" key="1">
    <source>
        <dbReference type="SAM" id="SignalP"/>
    </source>
</evidence>
<accession>A0A542Y9U2</accession>
<comment type="caution">
    <text evidence="2">The sequence shown here is derived from an EMBL/GenBank/DDBJ whole genome shotgun (WGS) entry which is preliminary data.</text>
</comment>
<dbReference type="AlphaFoldDB" id="A0A542Y9U2"/>
<dbReference type="PROSITE" id="PS51318">
    <property type="entry name" value="TAT"/>
    <property type="match status" value="1"/>
</dbReference>
<feature type="chain" id="PRO_5021753830" evidence="1">
    <location>
        <begin position="34"/>
        <end position="981"/>
    </location>
</feature>
<dbReference type="Proteomes" id="UP000319094">
    <property type="component" value="Unassembled WGS sequence"/>
</dbReference>
<name>A0A542Y9U2_9MICO</name>
<keyword evidence="1" id="KW-0732">Signal</keyword>
<keyword evidence="3" id="KW-1185">Reference proteome</keyword>
<organism evidence="2 3">
    <name type="scientific">Leucobacter komagatae</name>
    <dbReference type="NCBI Taxonomy" id="55969"/>
    <lineage>
        <taxon>Bacteria</taxon>
        <taxon>Bacillati</taxon>
        <taxon>Actinomycetota</taxon>
        <taxon>Actinomycetes</taxon>
        <taxon>Micrococcales</taxon>
        <taxon>Microbacteriaceae</taxon>
        <taxon>Leucobacter</taxon>
    </lineage>
</organism>
<protein>
    <submittedName>
        <fullName evidence="2">Uncharacterized protein</fullName>
    </submittedName>
</protein>
<dbReference type="InterPro" id="IPR013783">
    <property type="entry name" value="Ig-like_fold"/>
</dbReference>
<dbReference type="InterPro" id="IPR006311">
    <property type="entry name" value="TAT_signal"/>
</dbReference>
<dbReference type="SUPFAM" id="SSF50370">
    <property type="entry name" value="Ricin B-like lectins"/>
    <property type="match status" value="1"/>
</dbReference>
<dbReference type="EMBL" id="VFON01000001">
    <property type="protein sequence ID" value="TQL44856.1"/>
    <property type="molecule type" value="Genomic_DNA"/>
</dbReference>
<evidence type="ECO:0000313" key="2">
    <source>
        <dbReference type="EMBL" id="TQL44856.1"/>
    </source>
</evidence>
<sequence length="981" mass="100298">MSHQRRLRRVFAGGAAALIALTGVGLSSAPALADDGEAEGATATSVPETFASGDRLQGRFVIVNSSRLSHAVKPAPDGMAPISSSRTVSGKPLVGHAGEYSFPGLGNTGEIRAFDGRCMTQTEPMTMMACNGMDLQQFTLRADGQLVAASTGYGIVGRQRNSTDGNPPMYANYEVMGGSQLRTDLLSPSTPDYPAFSARFQSSDAVARSAVLVGTGKPGTEVSLNGGPRVVVGPYGWSATVTNLNLGQNSVRVDVFEGGRWLESATVQVNLQLNALSAQVDFSNDLAQNATISGYAHPGAAVEIWQGNTRVTTVNANGSNGYFSAGIAAPNAGGVKTYTVKQVVGGTAAPGSVDVSADYGSAVTISTPLNGQTHGGGALRFQGYGVPGGNVVLAQRGVAGQLGSATVASNGLWTIDVANVAKRNLSFDVTQTGRGANVTTAAVEINPGVKDEELTVLTPAEGAKLKEGIVTFTGTANAGASIELRSNLTGALLGSTTARADSTWSASVNRALTAGNYTILVKNAGLEVARSFVIEAPAVQERLTVVTPAAGAKLNPGTVTFTGTANPGAKVELRSNVSGALLGSTTAKADGTWVTDVNRQLGAGDYTIVVKNGSLTVPRSFTVGTPAAQERLEVTAPAAGERLRPGTVTFVGTANPGARIELVSNVSGGLLGSTTAKSDGTWVTDVNRQLGKGDYVIVVKNGALKVTRAFSIGDQPIGAPLTVTSPAQNAVLEPGTVEFMGTSEPGASIEIRSKSTSALLGTGTASGSGNWAVTLNRKLGVDNYFLQVKSGSQTVDRQFSVAEKTVPGERLDVVTPAAGSTLRSGQVTFTGTANPGAKVQLRSNVSGIVLGEGTANSAGNWSATTTNALGEGTYTIVVANGKLRVERTFRISDAPVIGLLEVTSPAQNAVVNPGPVTFTGIAEPGARVVLRSNVSGLTLGEGTAMGSGNWSVTTNMQLGVATYTILVESSGNQVARTFQVR</sequence>
<evidence type="ECO:0000313" key="3">
    <source>
        <dbReference type="Proteomes" id="UP000319094"/>
    </source>
</evidence>
<feature type="signal peptide" evidence="1">
    <location>
        <begin position="1"/>
        <end position="33"/>
    </location>
</feature>
<dbReference type="GO" id="GO:0005975">
    <property type="term" value="P:carbohydrate metabolic process"/>
    <property type="evidence" value="ECO:0007669"/>
    <property type="project" value="UniProtKB-ARBA"/>
</dbReference>
<proteinExistence type="predicted"/>
<dbReference type="InterPro" id="IPR035992">
    <property type="entry name" value="Ricin_B-like_lectins"/>
</dbReference>